<keyword evidence="4 7" id="KW-0812">Transmembrane</keyword>
<evidence type="ECO:0000256" key="4">
    <source>
        <dbReference type="ARBA" id="ARBA00022692"/>
    </source>
</evidence>
<dbReference type="PANTHER" id="PTHR42718:SF46">
    <property type="entry name" value="BLR6921 PROTEIN"/>
    <property type="match status" value="1"/>
</dbReference>
<dbReference type="OrthoDB" id="9807274at2"/>
<evidence type="ECO:0000256" key="5">
    <source>
        <dbReference type="ARBA" id="ARBA00022989"/>
    </source>
</evidence>
<dbReference type="InterPro" id="IPR011701">
    <property type="entry name" value="MFS"/>
</dbReference>
<dbReference type="PANTHER" id="PTHR42718">
    <property type="entry name" value="MAJOR FACILITATOR SUPERFAMILY MULTIDRUG TRANSPORTER MFSC"/>
    <property type="match status" value="1"/>
</dbReference>
<keyword evidence="2" id="KW-0813">Transport</keyword>
<feature type="transmembrane region" description="Helical" evidence="7">
    <location>
        <begin position="372"/>
        <end position="390"/>
    </location>
</feature>
<feature type="transmembrane region" description="Helical" evidence="7">
    <location>
        <begin position="106"/>
        <end position="127"/>
    </location>
</feature>
<feature type="transmembrane region" description="Helical" evidence="7">
    <location>
        <begin position="237"/>
        <end position="258"/>
    </location>
</feature>
<feature type="transmembrane region" description="Helical" evidence="7">
    <location>
        <begin position="312"/>
        <end position="332"/>
    </location>
</feature>
<feature type="transmembrane region" description="Helical" evidence="7">
    <location>
        <begin position="81"/>
        <end position="100"/>
    </location>
</feature>
<dbReference type="InterPro" id="IPR036259">
    <property type="entry name" value="MFS_trans_sf"/>
</dbReference>
<gene>
    <name evidence="9" type="ORF">AWB77_05344</name>
</gene>
<protein>
    <submittedName>
        <fullName evidence="9">Major facilitator transporter</fullName>
    </submittedName>
</protein>
<dbReference type="Pfam" id="PF07690">
    <property type="entry name" value="MFS_1"/>
    <property type="match status" value="1"/>
</dbReference>
<dbReference type="EMBL" id="FCNX02000015">
    <property type="protein sequence ID" value="SAK93735.1"/>
    <property type="molecule type" value="Genomic_DNA"/>
</dbReference>
<reference evidence="9" key="1">
    <citation type="submission" date="2016-01" db="EMBL/GenBank/DDBJ databases">
        <authorList>
            <person name="Peeters C."/>
        </authorList>
    </citation>
    <scope>NUCLEOTIDE SEQUENCE</scope>
    <source>
        <strain evidence="9">LMG 29320</strain>
    </source>
</reference>
<dbReference type="Gene3D" id="1.20.1720.10">
    <property type="entry name" value="Multidrug resistance protein D"/>
    <property type="match status" value="1"/>
</dbReference>
<keyword evidence="5 7" id="KW-1133">Transmembrane helix</keyword>
<name>A0A158DGS9_9BURK</name>
<organism evidence="9 10">
    <name type="scientific">Caballeronia fortuita</name>
    <dbReference type="NCBI Taxonomy" id="1777138"/>
    <lineage>
        <taxon>Bacteria</taxon>
        <taxon>Pseudomonadati</taxon>
        <taxon>Pseudomonadota</taxon>
        <taxon>Betaproteobacteria</taxon>
        <taxon>Burkholderiales</taxon>
        <taxon>Burkholderiaceae</taxon>
        <taxon>Caballeronia</taxon>
    </lineage>
</organism>
<feature type="transmembrane region" description="Helical" evidence="7">
    <location>
        <begin position="203"/>
        <end position="225"/>
    </location>
</feature>
<feature type="transmembrane region" description="Helical" evidence="7">
    <location>
        <begin position="411"/>
        <end position="433"/>
    </location>
</feature>
<comment type="caution">
    <text evidence="9">The sequence shown here is derived from an EMBL/GenBank/DDBJ whole genome shotgun (WGS) entry which is preliminary data.</text>
</comment>
<evidence type="ECO:0000256" key="2">
    <source>
        <dbReference type="ARBA" id="ARBA00022448"/>
    </source>
</evidence>
<dbReference type="SUPFAM" id="SSF103473">
    <property type="entry name" value="MFS general substrate transporter"/>
    <property type="match status" value="1"/>
</dbReference>
<keyword evidence="10" id="KW-1185">Reference proteome</keyword>
<dbReference type="AlphaFoldDB" id="A0A158DGS9"/>
<feature type="transmembrane region" description="Helical" evidence="7">
    <location>
        <begin position="139"/>
        <end position="163"/>
    </location>
</feature>
<dbReference type="Proteomes" id="UP000054903">
    <property type="component" value="Unassembled WGS sequence"/>
</dbReference>
<feature type="domain" description="Major facilitator superfamily (MFS) profile" evidence="8">
    <location>
        <begin position="15"/>
        <end position="463"/>
    </location>
</feature>
<dbReference type="PRINTS" id="PR01036">
    <property type="entry name" value="TCRTETB"/>
</dbReference>
<dbReference type="CDD" id="cd17321">
    <property type="entry name" value="MFS_MMR_MDR_like"/>
    <property type="match status" value="1"/>
</dbReference>
<feature type="transmembrane region" description="Helical" evidence="7">
    <location>
        <begin position="12"/>
        <end position="28"/>
    </location>
</feature>
<feature type="transmembrane region" description="Helical" evidence="7">
    <location>
        <begin position="278"/>
        <end position="300"/>
    </location>
</feature>
<accession>A0A158DGS9</accession>
<evidence type="ECO:0000256" key="3">
    <source>
        <dbReference type="ARBA" id="ARBA00022475"/>
    </source>
</evidence>
<dbReference type="GO" id="GO:0022857">
    <property type="term" value="F:transmembrane transporter activity"/>
    <property type="evidence" value="ECO:0007669"/>
    <property type="project" value="InterPro"/>
</dbReference>
<dbReference type="STRING" id="1777138.AWB77_05344"/>
<feature type="transmembrane region" description="Helical" evidence="7">
    <location>
        <begin position="48"/>
        <end position="69"/>
    </location>
</feature>
<comment type="subcellular location">
    <subcellularLocation>
        <location evidence="1">Cell membrane</location>
        <topology evidence="1">Multi-pass membrane protein</topology>
    </subcellularLocation>
</comment>
<evidence type="ECO:0000313" key="9">
    <source>
        <dbReference type="EMBL" id="SAK93735.1"/>
    </source>
</evidence>
<feature type="transmembrane region" description="Helical" evidence="7">
    <location>
        <begin position="169"/>
        <end position="191"/>
    </location>
</feature>
<feature type="transmembrane region" description="Helical" evidence="7">
    <location>
        <begin position="439"/>
        <end position="460"/>
    </location>
</feature>
<sequence>MTNHTQAQPRVNYWAVISVLLGSFLGNLDSSIANVALPTIAHDLSRSAAQTVWVVTAYQLAVAVSVLPFAALGEMTGFKRVYLGGVVLFTAASLACAAAPTLPLLIAARALQGIGGACMSTIVPALLRQVYPPKLVGRGIALLGLAVALSAALGPTVAAGILSVAGWRWLFAVNVPLGIFGLWLASSTLAASKPSPAVRRFDYTGALLSAGAIALFILGVGGLGAGEGQEAGGSEGVRLHALPLIEIALACIAGFALIRHQRGRPAPLVPLDLLRIPILALSSLTSICSYVAQTLAYLALPFMLQHQLARSATTTGLLVTPWPLVIVFVAPLAGRLSDRHAPGLIGGMGLAIMAAGLCLLIGLPADPSNLDIVWRVAICGIGFGFFQTPNNRIMLTSAPHDRSGAAGGLMTMARMIGLSLGAALAAVAFGFYGQDGAQVALMGAAVAAALGVIAGVVRVVRTR</sequence>
<dbReference type="Gene3D" id="1.20.1250.20">
    <property type="entry name" value="MFS general substrate transporter like domains"/>
    <property type="match status" value="1"/>
</dbReference>
<dbReference type="InterPro" id="IPR020846">
    <property type="entry name" value="MFS_dom"/>
</dbReference>
<evidence type="ECO:0000259" key="8">
    <source>
        <dbReference type="PROSITE" id="PS50850"/>
    </source>
</evidence>
<evidence type="ECO:0000256" key="7">
    <source>
        <dbReference type="SAM" id="Phobius"/>
    </source>
</evidence>
<keyword evidence="6 7" id="KW-0472">Membrane</keyword>
<dbReference type="GO" id="GO:0005886">
    <property type="term" value="C:plasma membrane"/>
    <property type="evidence" value="ECO:0007669"/>
    <property type="project" value="UniProtKB-SubCell"/>
</dbReference>
<evidence type="ECO:0000256" key="1">
    <source>
        <dbReference type="ARBA" id="ARBA00004651"/>
    </source>
</evidence>
<proteinExistence type="predicted"/>
<evidence type="ECO:0000256" key="6">
    <source>
        <dbReference type="ARBA" id="ARBA00023136"/>
    </source>
</evidence>
<keyword evidence="3" id="KW-1003">Cell membrane</keyword>
<dbReference type="PROSITE" id="PS50850">
    <property type="entry name" value="MFS"/>
    <property type="match status" value="1"/>
</dbReference>
<evidence type="ECO:0000313" key="10">
    <source>
        <dbReference type="Proteomes" id="UP000054903"/>
    </source>
</evidence>
<feature type="transmembrane region" description="Helical" evidence="7">
    <location>
        <begin position="344"/>
        <end position="366"/>
    </location>
</feature>
<dbReference type="RefSeq" id="WP_061137394.1">
    <property type="nucleotide sequence ID" value="NZ_FCNX02000015.1"/>
</dbReference>